<evidence type="ECO:0000259" key="6">
    <source>
        <dbReference type="PROSITE" id="PS50089"/>
    </source>
</evidence>
<dbReference type="PROSITE" id="PS50143">
    <property type="entry name" value="BIR_REPEAT_2"/>
    <property type="match status" value="1"/>
</dbReference>
<evidence type="ECO:0000256" key="5">
    <source>
        <dbReference type="SAM" id="MobiDB-lite"/>
    </source>
</evidence>
<dbReference type="EMBL" id="CP111017">
    <property type="protein sequence ID" value="WAR07715.1"/>
    <property type="molecule type" value="Genomic_DNA"/>
</dbReference>
<dbReference type="PANTHER" id="PTHR10044:SF139">
    <property type="entry name" value="DEATH-ASSOCIATED INHIBITOR OF APOPTOSIS 2"/>
    <property type="match status" value="1"/>
</dbReference>
<protein>
    <submittedName>
        <fullName evidence="7">PIAP-like protein</fullName>
    </submittedName>
</protein>
<name>A0ABY7ECH1_MYAAR</name>
<dbReference type="PROSITE" id="PS50089">
    <property type="entry name" value="ZF_RING_2"/>
    <property type="match status" value="1"/>
</dbReference>
<dbReference type="InterPro" id="IPR050784">
    <property type="entry name" value="IAP"/>
</dbReference>
<keyword evidence="2 4" id="KW-0479">Metal-binding</keyword>
<dbReference type="Gene3D" id="1.10.533.10">
    <property type="entry name" value="Death Domain, Fas"/>
    <property type="match status" value="1"/>
</dbReference>
<dbReference type="Gene3D" id="1.10.1170.10">
    <property type="entry name" value="Inhibitor Of Apoptosis Protein (2mihbC-IAP-1), Chain A"/>
    <property type="match status" value="1"/>
</dbReference>
<dbReference type="InterPro" id="IPR001841">
    <property type="entry name" value="Znf_RING"/>
</dbReference>
<dbReference type="Pfam" id="PF00653">
    <property type="entry name" value="BIR"/>
    <property type="match status" value="1"/>
</dbReference>
<feature type="compositionally biased region" description="Polar residues" evidence="5">
    <location>
        <begin position="191"/>
        <end position="220"/>
    </location>
</feature>
<evidence type="ECO:0000256" key="3">
    <source>
        <dbReference type="ARBA" id="ARBA00022833"/>
    </source>
</evidence>
<sequence length="314" mass="35079">MTSRQAVEDRELMYNGVADCVRCFFCGGDMRNWEQGDDPWIEHARLFPHCQYVKQCKGQGFIDTCLLANGLENFGSSEMAANQWYIDQQTLIPETVSASTSSNVPSRSNDNNFLNKEVQPIEEATIQPTNQTDSYLASRDEEYPLTHQSSGTNHEAELEDLSGLSRQPEERSSNIINIAHSSNITDRETIGRNQNSNIAEVEQSSNTTGREPNSNTTSLEQNLKTTGSADINQIPGVASNTTFENDLAEVNQRLSDENELLKQQITCKVCMDNEICMVFLPCGHMVCCFKCADQLRTCAVCRCVIKGTVRALMY</sequence>
<dbReference type="Proteomes" id="UP001164746">
    <property type="component" value="Chromosome 6"/>
</dbReference>
<dbReference type="PANTHER" id="PTHR10044">
    <property type="entry name" value="INHIBITOR OF APOPTOSIS"/>
    <property type="match status" value="1"/>
</dbReference>
<dbReference type="Pfam" id="PF13920">
    <property type="entry name" value="zf-C3HC4_3"/>
    <property type="match status" value="1"/>
</dbReference>
<dbReference type="InterPro" id="IPR011029">
    <property type="entry name" value="DEATH-like_dom_sf"/>
</dbReference>
<evidence type="ECO:0000313" key="7">
    <source>
        <dbReference type="EMBL" id="WAR07715.1"/>
    </source>
</evidence>
<feature type="region of interest" description="Disordered" evidence="5">
    <location>
        <begin position="144"/>
        <end position="174"/>
    </location>
</feature>
<proteinExistence type="inferred from homology"/>
<dbReference type="SUPFAM" id="SSF57924">
    <property type="entry name" value="Inhibitor of apoptosis (IAP) repeat"/>
    <property type="match status" value="1"/>
</dbReference>
<dbReference type="SMART" id="SM00238">
    <property type="entry name" value="BIR"/>
    <property type="match status" value="1"/>
</dbReference>
<evidence type="ECO:0000256" key="2">
    <source>
        <dbReference type="ARBA" id="ARBA00022771"/>
    </source>
</evidence>
<feature type="region of interest" description="Disordered" evidence="5">
    <location>
        <begin position="186"/>
        <end position="220"/>
    </location>
</feature>
<accession>A0ABY7ECH1</accession>
<comment type="similarity">
    <text evidence="1">Belongs to the IAP family.</text>
</comment>
<reference evidence="7" key="1">
    <citation type="submission" date="2022-11" db="EMBL/GenBank/DDBJ databases">
        <title>Centuries of genome instability and evolution in soft-shell clam transmissible cancer (bioRxiv).</title>
        <authorList>
            <person name="Hart S.F.M."/>
            <person name="Yonemitsu M.A."/>
            <person name="Giersch R.M."/>
            <person name="Beal B.F."/>
            <person name="Arriagada G."/>
            <person name="Davis B.W."/>
            <person name="Ostrander E.A."/>
            <person name="Goff S.P."/>
            <person name="Metzger M.J."/>
        </authorList>
    </citation>
    <scope>NUCLEOTIDE SEQUENCE</scope>
    <source>
        <strain evidence="7">MELC-2E11</strain>
        <tissue evidence="7">Siphon/mantle</tissue>
    </source>
</reference>
<dbReference type="InterPro" id="IPR001370">
    <property type="entry name" value="BIR_rpt"/>
</dbReference>
<dbReference type="Gene3D" id="1.10.8.10">
    <property type="entry name" value="DNA helicase RuvA subunit, C-terminal domain"/>
    <property type="match status" value="1"/>
</dbReference>
<dbReference type="CDD" id="cd00022">
    <property type="entry name" value="BIR"/>
    <property type="match status" value="1"/>
</dbReference>
<gene>
    <name evidence="7" type="ORF">MAR_017673</name>
</gene>
<keyword evidence="3" id="KW-0862">Zinc</keyword>
<keyword evidence="2 4" id="KW-0863">Zinc-finger</keyword>
<feature type="domain" description="RING-type" evidence="6">
    <location>
        <begin position="267"/>
        <end position="302"/>
    </location>
</feature>
<evidence type="ECO:0000313" key="8">
    <source>
        <dbReference type="Proteomes" id="UP001164746"/>
    </source>
</evidence>
<evidence type="ECO:0000256" key="1">
    <source>
        <dbReference type="ARBA" id="ARBA00006672"/>
    </source>
</evidence>
<evidence type="ECO:0000256" key="4">
    <source>
        <dbReference type="PROSITE-ProRule" id="PRU00175"/>
    </source>
</evidence>
<organism evidence="7 8">
    <name type="scientific">Mya arenaria</name>
    <name type="common">Soft-shell clam</name>
    <dbReference type="NCBI Taxonomy" id="6604"/>
    <lineage>
        <taxon>Eukaryota</taxon>
        <taxon>Metazoa</taxon>
        <taxon>Spiralia</taxon>
        <taxon>Lophotrochozoa</taxon>
        <taxon>Mollusca</taxon>
        <taxon>Bivalvia</taxon>
        <taxon>Autobranchia</taxon>
        <taxon>Heteroconchia</taxon>
        <taxon>Euheterodonta</taxon>
        <taxon>Imparidentia</taxon>
        <taxon>Neoheterodontei</taxon>
        <taxon>Myida</taxon>
        <taxon>Myoidea</taxon>
        <taxon>Myidae</taxon>
        <taxon>Mya</taxon>
    </lineage>
</organism>
<keyword evidence="8" id="KW-1185">Reference proteome</keyword>